<name>A0A0E9WN45_ANGAN</name>
<dbReference type="EMBL" id="GBXM01016768">
    <property type="protein sequence ID" value="JAH91809.1"/>
    <property type="molecule type" value="Transcribed_RNA"/>
</dbReference>
<proteinExistence type="predicted"/>
<reference evidence="1" key="2">
    <citation type="journal article" date="2015" name="Fish Shellfish Immunol.">
        <title>Early steps in the European eel (Anguilla anguilla)-Vibrio vulnificus interaction in the gills: Role of the RtxA13 toxin.</title>
        <authorList>
            <person name="Callol A."/>
            <person name="Pajuelo D."/>
            <person name="Ebbesson L."/>
            <person name="Teles M."/>
            <person name="MacKenzie S."/>
            <person name="Amaro C."/>
        </authorList>
    </citation>
    <scope>NUCLEOTIDE SEQUENCE</scope>
</reference>
<organism evidence="1">
    <name type="scientific">Anguilla anguilla</name>
    <name type="common">European freshwater eel</name>
    <name type="synonym">Muraena anguilla</name>
    <dbReference type="NCBI Taxonomy" id="7936"/>
    <lineage>
        <taxon>Eukaryota</taxon>
        <taxon>Metazoa</taxon>
        <taxon>Chordata</taxon>
        <taxon>Craniata</taxon>
        <taxon>Vertebrata</taxon>
        <taxon>Euteleostomi</taxon>
        <taxon>Actinopterygii</taxon>
        <taxon>Neopterygii</taxon>
        <taxon>Teleostei</taxon>
        <taxon>Anguilliformes</taxon>
        <taxon>Anguillidae</taxon>
        <taxon>Anguilla</taxon>
    </lineage>
</organism>
<dbReference type="AlphaFoldDB" id="A0A0E9WN45"/>
<evidence type="ECO:0000313" key="1">
    <source>
        <dbReference type="EMBL" id="JAH91809.1"/>
    </source>
</evidence>
<accession>A0A0E9WN45</accession>
<reference evidence="1" key="1">
    <citation type="submission" date="2014-11" db="EMBL/GenBank/DDBJ databases">
        <authorList>
            <person name="Amaro Gonzalez C."/>
        </authorList>
    </citation>
    <scope>NUCLEOTIDE SEQUENCE</scope>
</reference>
<sequence>MYLEMYDKWGELGLAQRPVCVTRSAAITGCEQHG</sequence>
<protein>
    <submittedName>
        <fullName evidence="1">Uncharacterized protein</fullName>
    </submittedName>
</protein>